<dbReference type="Proteomes" id="UP000009049">
    <property type="component" value="Chromosome"/>
</dbReference>
<organism evidence="1 2">
    <name type="scientific">Robiginitalea biformata (strain ATCC BAA-864 / DSM 15991 / KCTC 12146 / HTCC2501)</name>
    <dbReference type="NCBI Taxonomy" id="313596"/>
    <lineage>
        <taxon>Bacteria</taxon>
        <taxon>Pseudomonadati</taxon>
        <taxon>Bacteroidota</taxon>
        <taxon>Flavobacteriia</taxon>
        <taxon>Flavobacteriales</taxon>
        <taxon>Flavobacteriaceae</taxon>
        <taxon>Robiginitalea</taxon>
    </lineage>
</organism>
<dbReference type="SUPFAM" id="SSF49503">
    <property type="entry name" value="Cupredoxins"/>
    <property type="match status" value="1"/>
</dbReference>
<reference evidence="1 2" key="1">
    <citation type="journal article" date="2009" name="J. Bacteriol.">
        <title>Complete genome sequence of Robiginitalea biformata HTCC2501.</title>
        <authorList>
            <person name="Oh H.M."/>
            <person name="Giovannoni S.J."/>
            <person name="Lee K."/>
            <person name="Ferriera S."/>
            <person name="Johnson J."/>
            <person name="Cho J.C."/>
        </authorList>
    </citation>
    <scope>NUCLEOTIDE SEQUENCE [LARGE SCALE GENOMIC DNA]</scope>
    <source>
        <strain evidence="2">ATCC BAA-864 / HTCC2501 / KCTC 12146</strain>
    </source>
</reference>
<sequence>MGLLFWNCKSDPKKAEVAGDPEPEPEPTIEVVTNSMEFISPDTIPSGWNTFVYKNNSTEPHFILLDKYPEGITIENTIEEVAPVFEEGMQLIMEGKNEAAMGAFGKLPEWFSKVVFSGGTGLISPGLTATTTVNLSPGYYVMECYVRMPDGRFHTSMGMAKELIVTDSSSTVRPPSEYMDVQISRQDGISWNGQPKVGDNTFRVSFADQSPHEHFIGHDVNLVSVAPDADLEALEAWMNWATPTGLMSSSLPEGFTFLGGANDSPGGSVQYFEAELAPGQYAFISEVPGSQAKGMFKTFQVSE</sequence>
<accession>A4CJI7</accession>
<evidence type="ECO:0000313" key="2">
    <source>
        <dbReference type="Proteomes" id="UP000009049"/>
    </source>
</evidence>
<dbReference type="KEGG" id="rbi:RB2501_09335"/>
<protein>
    <submittedName>
        <fullName evidence="1">Uncharacterized protein</fullName>
    </submittedName>
</protein>
<dbReference type="InterPro" id="IPR008972">
    <property type="entry name" value="Cupredoxin"/>
</dbReference>
<dbReference type="STRING" id="313596.RB2501_09335"/>
<name>A4CJI7_ROBBH</name>
<dbReference type="eggNOG" id="ENOG502ZA2R">
    <property type="taxonomic scope" value="Bacteria"/>
</dbReference>
<dbReference type="HOGENOM" id="CLU_917924_0_0_10"/>
<proteinExistence type="predicted"/>
<evidence type="ECO:0000313" key="1">
    <source>
        <dbReference type="EMBL" id="EAR17095.1"/>
    </source>
</evidence>
<gene>
    <name evidence="1" type="ordered locus">RB2501_09335</name>
</gene>
<keyword evidence="2" id="KW-1185">Reference proteome</keyword>
<dbReference type="RefSeq" id="WP_015753850.1">
    <property type="nucleotide sequence ID" value="NC_013222.1"/>
</dbReference>
<dbReference type="AlphaFoldDB" id="A4CJI7"/>
<dbReference type="EMBL" id="CP001712">
    <property type="protein sequence ID" value="EAR17095.1"/>
    <property type="molecule type" value="Genomic_DNA"/>
</dbReference>